<gene>
    <name evidence="2" type="primary">WBGene00093953</name>
</gene>
<accession>A0A8R1U5P3</accession>
<protein>
    <submittedName>
        <fullName evidence="2">Uncharacterized protein</fullName>
    </submittedName>
</protein>
<keyword evidence="3" id="KW-1185">Reference proteome</keyword>
<reference evidence="2" key="2">
    <citation type="submission" date="2022-06" db="UniProtKB">
        <authorList>
            <consortium name="EnsemblMetazoa"/>
        </authorList>
    </citation>
    <scope>IDENTIFICATION</scope>
    <source>
        <strain evidence="2">PS312</strain>
    </source>
</reference>
<reference evidence="3" key="1">
    <citation type="journal article" date="2008" name="Nat. Genet.">
        <title>The Pristionchus pacificus genome provides a unique perspective on nematode lifestyle and parasitism.</title>
        <authorList>
            <person name="Dieterich C."/>
            <person name="Clifton S.W."/>
            <person name="Schuster L.N."/>
            <person name="Chinwalla A."/>
            <person name="Delehaunty K."/>
            <person name="Dinkelacker I."/>
            <person name="Fulton L."/>
            <person name="Fulton R."/>
            <person name="Godfrey J."/>
            <person name="Minx P."/>
            <person name="Mitreva M."/>
            <person name="Roeseler W."/>
            <person name="Tian H."/>
            <person name="Witte H."/>
            <person name="Yang S.P."/>
            <person name="Wilson R.K."/>
            <person name="Sommer R.J."/>
        </authorList>
    </citation>
    <scope>NUCLEOTIDE SEQUENCE [LARGE SCALE GENOMIC DNA]</scope>
    <source>
        <strain evidence="3">PS312</strain>
    </source>
</reference>
<organism evidence="2 3">
    <name type="scientific">Pristionchus pacificus</name>
    <name type="common">Parasitic nematode worm</name>
    <dbReference type="NCBI Taxonomy" id="54126"/>
    <lineage>
        <taxon>Eukaryota</taxon>
        <taxon>Metazoa</taxon>
        <taxon>Ecdysozoa</taxon>
        <taxon>Nematoda</taxon>
        <taxon>Chromadorea</taxon>
        <taxon>Rhabditida</taxon>
        <taxon>Rhabditina</taxon>
        <taxon>Diplogasteromorpha</taxon>
        <taxon>Diplogasteroidea</taxon>
        <taxon>Neodiplogasteridae</taxon>
        <taxon>Pristionchus</taxon>
    </lineage>
</organism>
<evidence type="ECO:0000313" key="2">
    <source>
        <dbReference type="EnsemblMetazoa" id="PPA04399.1"/>
    </source>
</evidence>
<name>A0A454Y2F0_PRIPA</name>
<dbReference type="AlphaFoldDB" id="A0A454Y2F0"/>
<feature type="compositionally biased region" description="Basic and acidic residues" evidence="1">
    <location>
        <begin position="7"/>
        <end position="25"/>
    </location>
</feature>
<dbReference type="Proteomes" id="UP000005239">
    <property type="component" value="Unassembled WGS sequence"/>
</dbReference>
<feature type="region of interest" description="Disordered" evidence="1">
    <location>
        <begin position="1"/>
        <end position="25"/>
    </location>
</feature>
<evidence type="ECO:0000313" key="3">
    <source>
        <dbReference type="Proteomes" id="UP000005239"/>
    </source>
</evidence>
<evidence type="ECO:0000256" key="1">
    <source>
        <dbReference type="SAM" id="MobiDB-lite"/>
    </source>
</evidence>
<proteinExistence type="predicted"/>
<accession>A0A454Y2F0</accession>
<sequence>MTSRSHSNMDMEGPGKRTTRAEQKAEIQREAALRIESLMGTAWSEEKIAHRLQDEFNLIVEMKSFLAQRKSASYPRRPLYLQEQECRSTVPILMSWKHFGQHTKHS</sequence>
<dbReference type="EnsemblMetazoa" id="PPA04399.1">
    <property type="protein sequence ID" value="PPA04399.1"/>
    <property type="gene ID" value="WBGene00093953"/>
</dbReference>